<feature type="transmembrane region" description="Helical" evidence="1">
    <location>
        <begin position="31"/>
        <end position="50"/>
    </location>
</feature>
<evidence type="ECO:0000256" key="1">
    <source>
        <dbReference type="SAM" id="Phobius"/>
    </source>
</evidence>
<dbReference type="EMBL" id="CP002546">
    <property type="protein sequence ID" value="ADY59847.1"/>
    <property type="molecule type" value="Genomic_DNA"/>
</dbReference>
<keyword evidence="1" id="KW-0812">Transmembrane</keyword>
<evidence type="ECO:0000313" key="3">
    <source>
        <dbReference type="Proteomes" id="UP000006860"/>
    </source>
</evidence>
<sequence length="123" mass="14916">MKETVVDATCKLCQRELSGRFATGNPENQEIIMLKYLLTGILAAGFMLVGPEVKEADAGRYCRNYRNFSRHYQRPNYRYHYRYNYSPRRYNNYRHYGWGNSHRYNNYRYNNYRRGGVGIYYNF</sequence>
<organism evidence="2 3">
    <name type="scientific">Rubinisphaera brasiliensis (strain ATCC 49424 / DSM 5305 / JCM 21570 / IAM 15109 / NBRC 103401 / IFAM 1448)</name>
    <name type="common">Planctomyces brasiliensis</name>
    <dbReference type="NCBI Taxonomy" id="756272"/>
    <lineage>
        <taxon>Bacteria</taxon>
        <taxon>Pseudomonadati</taxon>
        <taxon>Planctomycetota</taxon>
        <taxon>Planctomycetia</taxon>
        <taxon>Planctomycetales</taxon>
        <taxon>Planctomycetaceae</taxon>
        <taxon>Rubinisphaera</taxon>
    </lineage>
</organism>
<proteinExistence type="predicted"/>
<name>F0SKZ4_RUBBR</name>
<accession>F0SKZ4</accession>
<dbReference type="AlphaFoldDB" id="F0SKZ4"/>
<gene>
    <name evidence="2" type="ordered locus">Plabr_2245</name>
</gene>
<dbReference type="KEGG" id="pbs:Plabr_2245"/>
<dbReference type="HOGENOM" id="CLU_2013580_0_0_0"/>
<protein>
    <submittedName>
        <fullName evidence="2">Uncharacterized protein</fullName>
    </submittedName>
</protein>
<keyword evidence="1" id="KW-1133">Transmembrane helix</keyword>
<reference evidence="3" key="1">
    <citation type="submission" date="2011-02" db="EMBL/GenBank/DDBJ databases">
        <title>The complete genome of Planctomyces brasiliensis DSM 5305.</title>
        <authorList>
            <person name="Lucas S."/>
            <person name="Copeland A."/>
            <person name="Lapidus A."/>
            <person name="Bruce D."/>
            <person name="Goodwin L."/>
            <person name="Pitluck S."/>
            <person name="Kyrpides N."/>
            <person name="Mavromatis K."/>
            <person name="Pagani I."/>
            <person name="Ivanova N."/>
            <person name="Ovchinnikova G."/>
            <person name="Lu M."/>
            <person name="Detter J.C."/>
            <person name="Han C."/>
            <person name="Land M."/>
            <person name="Hauser L."/>
            <person name="Markowitz V."/>
            <person name="Cheng J.-F."/>
            <person name="Hugenholtz P."/>
            <person name="Woyke T."/>
            <person name="Wu D."/>
            <person name="Tindall B."/>
            <person name="Pomrenke H.G."/>
            <person name="Brambilla E."/>
            <person name="Klenk H.-P."/>
            <person name="Eisen J.A."/>
        </authorList>
    </citation>
    <scope>NUCLEOTIDE SEQUENCE [LARGE SCALE GENOMIC DNA]</scope>
    <source>
        <strain evidence="3">ATCC 49424 / DSM 5305 / JCM 21570 / NBRC 103401 / IFAM 1448</strain>
    </source>
</reference>
<dbReference type="Proteomes" id="UP000006860">
    <property type="component" value="Chromosome"/>
</dbReference>
<keyword evidence="1" id="KW-0472">Membrane</keyword>
<keyword evidence="3" id="KW-1185">Reference proteome</keyword>
<evidence type="ECO:0000313" key="2">
    <source>
        <dbReference type="EMBL" id="ADY59847.1"/>
    </source>
</evidence>
<dbReference type="RefSeq" id="WP_013628571.1">
    <property type="nucleotide sequence ID" value="NC_015174.1"/>
</dbReference>